<protein>
    <submittedName>
        <fullName evidence="1">DEBR0S7_00562g1_1</fullName>
    </submittedName>
</protein>
<dbReference type="Pfam" id="PF10846">
    <property type="entry name" value="DUF2722"/>
    <property type="match status" value="1"/>
</dbReference>
<keyword evidence="2" id="KW-1185">Reference proteome</keyword>
<accession>A0A7D9D3I3</accession>
<reference evidence="1 2" key="1">
    <citation type="submission" date="2019-07" db="EMBL/GenBank/DDBJ databases">
        <authorList>
            <person name="Friedrich A."/>
            <person name="Schacherer J."/>
        </authorList>
    </citation>
    <scope>NUCLEOTIDE SEQUENCE [LARGE SCALE GENOMIC DNA]</scope>
</reference>
<proteinExistence type="predicted"/>
<evidence type="ECO:0000313" key="1">
    <source>
        <dbReference type="EMBL" id="VUG20292.1"/>
    </source>
</evidence>
<dbReference type="Proteomes" id="UP000478008">
    <property type="component" value="Unassembled WGS sequence"/>
</dbReference>
<dbReference type="EMBL" id="CABFWN010000007">
    <property type="protein sequence ID" value="VUG20292.1"/>
    <property type="molecule type" value="Genomic_DNA"/>
</dbReference>
<dbReference type="InterPro" id="IPR021216">
    <property type="entry name" value="DUF2722"/>
</dbReference>
<sequence length="322" mass="35543">MSQVHSRKSSLQGSPLQRIFGPNAAEWNYSEQTLREALEVKRQQEITKQEYYKAENSTRVLELLKVAINSQLSESTIALMFNFMTVKGGVPETGNYQEELPKREDPFIRKPVATHSKTKSLNTIDLSVIEQANGISQYSSLKNAPPMGCFKTQQKPIRKSKFASAFKFGGSSAHSSPPHVKIPTAPQPRKTLLSPRHQLSPARIGAHAVCSLGADNGSIKPARVSTLRHGEGHLRSLSLPTNVTIPESTCGQRPGAGKRVELCRRNLKKRRFDLSGLGIKYAPDVRIRDANLQVVDESGDTTIDESVNDSLNEVTICEQDIS</sequence>
<organism evidence="1 2">
    <name type="scientific">Dekkera bruxellensis</name>
    <name type="common">Brettanomyces custersii</name>
    <dbReference type="NCBI Taxonomy" id="5007"/>
    <lineage>
        <taxon>Eukaryota</taxon>
        <taxon>Fungi</taxon>
        <taxon>Dikarya</taxon>
        <taxon>Ascomycota</taxon>
        <taxon>Saccharomycotina</taxon>
        <taxon>Pichiomycetes</taxon>
        <taxon>Pichiales</taxon>
        <taxon>Pichiaceae</taxon>
        <taxon>Brettanomyces</taxon>
    </lineage>
</organism>
<dbReference type="AlphaFoldDB" id="A0A7D9D3I3"/>
<name>A0A7D9D3I3_DEKBR</name>
<gene>
    <name evidence="1" type="ORF">DEBR0S7_00562G</name>
</gene>
<evidence type="ECO:0000313" key="2">
    <source>
        <dbReference type="Proteomes" id="UP000478008"/>
    </source>
</evidence>